<dbReference type="Proteomes" id="UP000193450">
    <property type="component" value="Chromosome"/>
</dbReference>
<reference evidence="1 2" key="1">
    <citation type="submission" date="2016-11" db="EMBL/GenBank/DDBJ databases">
        <title>Trade-off between light-utilization and light-protection in marine flavobacteria.</title>
        <authorList>
            <person name="Kumagai Y."/>
        </authorList>
    </citation>
    <scope>NUCLEOTIDE SEQUENCE [LARGE SCALE GENOMIC DNA]</scope>
    <source>
        <strain evidence="1 2">NBRC 107125</strain>
    </source>
</reference>
<protein>
    <submittedName>
        <fullName evidence="1">Uncharacterized protein</fullName>
    </submittedName>
</protein>
<keyword evidence="2" id="KW-1185">Reference proteome</keyword>
<gene>
    <name evidence="1" type="ORF">BST96_12905</name>
</gene>
<evidence type="ECO:0000313" key="2">
    <source>
        <dbReference type="Proteomes" id="UP000193450"/>
    </source>
</evidence>
<name>A0A1X9NLW3_9GAMM</name>
<dbReference type="OrthoDB" id="5735991at2"/>
<dbReference type="EMBL" id="CP019343">
    <property type="protein sequence ID" value="ARN74933.1"/>
    <property type="molecule type" value="Genomic_DNA"/>
</dbReference>
<organism evidence="1 2">
    <name type="scientific">Oceanicoccus sagamiensis</name>
    <dbReference type="NCBI Taxonomy" id="716816"/>
    <lineage>
        <taxon>Bacteria</taxon>
        <taxon>Pseudomonadati</taxon>
        <taxon>Pseudomonadota</taxon>
        <taxon>Gammaproteobacteria</taxon>
        <taxon>Cellvibrionales</taxon>
        <taxon>Spongiibacteraceae</taxon>
        <taxon>Oceanicoccus</taxon>
    </lineage>
</organism>
<accession>A0A1X9NLW3</accession>
<sequence>MSDNKTLDLNLVELVNLAANLFDRLFIKPPKDKAKSTFKELKQGKSLDLGTVTIKETLKSNLKLAMDYSEFCGPGFNYDIFEASLKGILTQISQKFQAKADLNIMTSETGSVLVHLPGMTQLDEQLNVMVLAFELGDIKNITIKLMFLEPSQYDAFRSDNTSEATDS</sequence>
<dbReference type="KEGG" id="osg:BST96_12905"/>
<dbReference type="STRING" id="716816.BST96_12905"/>
<dbReference type="AlphaFoldDB" id="A0A1X9NLW3"/>
<dbReference type="RefSeq" id="WP_085759100.1">
    <property type="nucleotide sequence ID" value="NZ_CP019343.1"/>
</dbReference>
<evidence type="ECO:0000313" key="1">
    <source>
        <dbReference type="EMBL" id="ARN74933.1"/>
    </source>
</evidence>
<proteinExistence type="predicted"/>